<gene>
    <name evidence="9" type="ORF">LCGC14_1397900</name>
</gene>
<dbReference type="Pfam" id="PF01432">
    <property type="entry name" value="Peptidase_M3"/>
    <property type="match status" value="1"/>
</dbReference>
<evidence type="ECO:0008006" key="10">
    <source>
        <dbReference type="Google" id="ProtNLM"/>
    </source>
</evidence>
<keyword evidence="4" id="KW-0378">Hydrolase</keyword>
<reference evidence="9" key="1">
    <citation type="journal article" date="2015" name="Nature">
        <title>Complex archaea that bridge the gap between prokaryotes and eukaryotes.</title>
        <authorList>
            <person name="Spang A."/>
            <person name="Saw J.H."/>
            <person name="Jorgensen S.L."/>
            <person name="Zaremba-Niedzwiedzka K."/>
            <person name="Martijn J."/>
            <person name="Lind A.E."/>
            <person name="van Eijk R."/>
            <person name="Schleper C."/>
            <person name="Guy L."/>
            <person name="Ettema T.J."/>
        </authorList>
    </citation>
    <scope>NUCLEOTIDE SEQUENCE</scope>
</reference>
<dbReference type="SUPFAM" id="SSF55486">
    <property type="entry name" value="Metalloproteases ('zincins'), catalytic domain"/>
    <property type="match status" value="1"/>
</dbReference>
<organism evidence="9">
    <name type="scientific">marine sediment metagenome</name>
    <dbReference type="NCBI Taxonomy" id="412755"/>
    <lineage>
        <taxon>unclassified sequences</taxon>
        <taxon>metagenomes</taxon>
        <taxon>ecological metagenomes</taxon>
    </lineage>
</organism>
<evidence type="ECO:0000256" key="2">
    <source>
        <dbReference type="ARBA" id="ARBA00022670"/>
    </source>
</evidence>
<dbReference type="GO" id="GO:0004222">
    <property type="term" value="F:metalloendopeptidase activity"/>
    <property type="evidence" value="ECO:0007669"/>
    <property type="project" value="InterPro"/>
</dbReference>
<dbReference type="Pfam" id="PF08439">
    <property type="entry name" value="Peptidase_M3_N"/>
    <property type="match status" value="1"/>
</dbReference>
<dbReference type="InterPro" id="IPR042088">
    <property type="entry name" value="OligoPept_F_C"/>
</dbReference>
<feature type="domain" description="Oligopeptidase F N-terminal" evidence="8">
    <location>
        <begin position="125"/>
        <end position="171"/>
    </location>
</feature>
<evidence type="ECO:0000256" key="3">
    <source>
        <dbReference type="ARBA" id="ARBA00022723"/>
    </source>
</evidence>
<evidence type="ECO:0000256" key="4">
    <source>
        <dbReference type="ARBA" id="ARBA00022801"/>
    </source>
</evidence>
<dbReference type="Gene3D" id="1.10.1370.20">
    <property type="entry name" value="Oligoendopeptidase f, C-terminal domain"/>
    <property type="match status" value="1"/>
</dbReference>
<feature type="non-terminal residue" evidence="9">
    <location>
        <position position="1"/>
    </location>
</feature>
<dbReference type="CDD" id="cd09610">
    <property type="entry name" value="M3B_PepF"/>
    <property type="match status" value="1"/>
</dbReference>
<comment type="cofactor">
    <cofactor evidence="1">
        <name>Zn(2+)</name>
        <dbReference type="ChEBI" id="CHEBI:29105"/>
    </cofactor>
</comment>
<evidence type="ECO:0000256" key="5">
    <source>
        <dbReference type="ARBA" id="ARBA00022833"/>
    </source>
</evidence>
<keyword evidence="2" id="KW-0645">Protease</keyword>
<protein>
    <recommendedName>
        <fullName evidence="10">Peptidase M3A/M3B catalytic domain-containing protein</fullName>
    </recommendedName>
</protein>
<dbReference type="GO" id="GO:0046872">
    <property type="term" value="F:metal ion binding"/>
    <property type="evidence" value="ECO:0007669"/>
    <property type="project" value="UniProtKB-KW"/>
</dbReference>
<evidence type="ECO:0000259" key="7">
    <source>
        <dbReference type="Pfam" id="PF01432"/>
    </source>
</evidence>
<dbReference type="AlphaFoldDB" id="A0A0F9JXZ6"/>
<proteinExistence type="predicted"/>
<dbReference type="EMBL" id="LAZR01009100">
    <property type="protein sequence ID" value="KKM74679.1"/>
    <property type="molecule type" value="Genomic_DNA"/>
</dbReference>
<evidence type="ECO:0000313" key="9">
    <source>
        <dbReference type="EMBL" id="KKM74679.1"/>
    </source>
</evidence>
<keyword evidence="3" id="KW-0479">Metal-binding</keyword>
<evidence type="ECO:0000256" key="6">
    <source>
        <dbReference type="ARBA" id="ARBA00023049"/>
    </source>
</evidence>
<dbReference type="InterPro" id="IPR013647">
    <property type="entry name" value="OligopepF_N_dom"/>
</dbReference>
<dbReference type="GO" id="GO:0006508">
    <property type="term" value="P:proteolysis"/>
    <property type="evidence" value="ECO:0007669"/>
    <property type="project" value="UniProtKB-KW"/>
</dbReference>
<accession>A0A0F9JXZ6</accession>
<sequence>DMTEKEIAWDLTEIFSSHDDPKITEAFDKLSKQAKDFIRDYKGKINVPDFTSQKLLEVFKKDEDFGADLGEINLYSNRLYSGNMTIPESEALKNRVEDFNTKTAKELAFLDLDIAKLVAKNPDIINDPILSNYQHILEKIKRKFPHDLSEVEEQIILEKDQYGVNAWSNLQSKWLNTRKIEVEVEGVKKELPYGQAAALLTHPDRDTRISANKSIYGLLGKDEYVFSSALRSVCGDWVNNSKRRKYDRPMHNSLIVNDTTQEIIDNLMKAIEDSVDVYRKYLNLKAKILGYTKLNCADIHAPLPITPHKKYSWEMAKELTIQAYERFDSEFVEYLNDMYNREHIDASPRKGKRNGANCAGWYKGRSAFILLTFTGERNEIFTLIHELGHAIHDYLAIKAQTYHNAHPGNAVAEIASTFGELLLTDLLLEKAESNEEKMGILAQVLDDAGQAVFQVSARVWFEQDLYKAIERGENLDGRTISNYWCQGRDKIYGDSVEWFEEMDWEWTMKQHYYFPNFRFYNYPYVYAQLFVYALYQTFKKEGREFVPKFKKLLAAGGSLSPEKLGMIVGLDITKKDFWELGIKQYEDFANQLENLMKKF</sequence>
<dbReference type="InterPro" id="IPR001567">
    <property type="entry name" value="Pept_M3A_M3B_dom"/>
</dbReference>
<name>A0A0F9JXZ6_9ZZZZ</name>
<keyword evidence="6" id="KW-0482">Metalloprotease</keyword>
<feature type="domain" description="Peptidase M3A/M3B catalytic" evidence="7">
    <location>
        <begin position="200"/>
        <end position="579"/>
    </location>
</feature>
<keyword evidence="5" id="KW-0862">Zinc</keyword>
<evidence type="ECO:0000256" key="1">
    <source>
        <dbReference type="ARBA" id="ARBA00001947"/>
    </source>
</evidence>
<evidence type="ECO:0000259" key="8">
    <source>
        <dbReference type="Pfam" id="PF08439"/>
    </source>
</evidence>
<dbReference type="Gene3D" id="1.20.140.70">
    <property type="entry name" value="Oligopeptidase f, N-terminal domain"/>
    <property type="match status" value="1"/>
</dbReference>
<comment type="caution">
    <text evidence="9">The sequence shown here is derived from an EMBL/GenBank/DDBJ whole genome shotgun (WGS) entry which is preliminary data.</text>
</comment>